<dbReference type="AlphaFoldDB" id="A0AA40BRM6"/>
<reference evidence="2" key="1">
    <citation type="submission" date="2023-06" db="EMBL/GenBank/DDBJ databases">
        <title>Genome-scale phylogeny and comparative genomics of the fungal order Sordariales.</title>
        <authorList>
            <consortium name="Lawrence Berkeley National Laboratory"/>
            <person name="Hensen N."/>
            <person name="Bonometti L."/>
            <person name="Westerberg I."/>
            <person name="Brannstrom I.O."/>
            <person name="Guillou S."/>
            <person name="Cros-Aarteil S."/>
            <person name="Calhoun S."/>
            <person name="Haridas S."/>
            <person name="Kuo A."/>
            <person name="Mondo S."/>
            <person name="Pangilinan J."/>
            <person name="Riley R."/>
            <person name="Labutti K."/>
            <person name="Andreopoulos B."/>
            <person name="Lipzen A."/>
            <person name="Chen C."/>
            <person name="Yanf M."/>
            <person name="Daum C."/>
            <person name="Ng V."/>
            <person name="Clum A."/>
            <person name="Steindorff A."/>
            <person name="Ohm R."/>
            <person name="Martin F."/>
            <person name="Silar P."/>
            <person name="Natvig D."/>
            <person name="Lalanne C."/>
            <person name="Gautier V."/>
            <person name="Ament-Velasquez S.L."/>
            <person name="Kruys A."/>
            <person name="Hutchinson M.I."/>
            <person name="Powell A.J."/>
            <person name="Barry K."/>
            <person name="Miller A.N."/>
            <person name="Grigoriev I.V."/>
            <person name="Debuchy R."/>
            <person name="Gladieux P."/>
            <person name="Thoren M.H."/>
            <person name="Johannesson H."/>
        </authorList>
    </citation>
    <scope>NUCLEOTIDE SEQUENCE</scope>
    <source>
        <strain evidence="2">CBS 540.89</strain>
    </source>
</reference>
<evidence type="ECO:0000256" key="1">
    <source>
        <dbReference type="SAM" id="Coils"/>
    </source>
</evidence>
<gene>
    <name evidence="2" type="ORF">B0T21DRAFT_361968</name>
</gene>
<proteinExistence type="predicted"/>
<name>A0AA40BRM6_9PEZI</name>
<comment type="caution">
    <text evidence="2">The sequence shown here is derived from an EMBL/GenBank/DDBJ whole genome shotgun (WGS) entry which is preliminary data.</text>
</comment>
<dbReference type="Proteomes" id="UP001172159">
    <property type="component" value="Unassembled WGS sequence"/>
</dbReference>
<accession>A0AA40BRM6</accession>
<organism evidence="2 3">
    <name type="scientific">Apiosordaria backusii</name>
    <dbReference type="NCBI Taxonomy" id="314023"/>
    <lineage>
        <taxon>Eukaryota</taxon>
        <taxon>Fungi</taxon>
        <taxon>Dikarya</taxon>
        <taxon>Ascomycota</taxon>
        <taxon>Pezizomycotina</taxon>
        <taxon>Sordariomycetes</taxon>
        <taxon>Sordariomycetidae</taxon>
        <taxon>Sordariales</taxon>
        <taxon>Lasiosphaeriaceae</taxon>
        <taxon>Apiosordaria</taxon>
    </lineage>
</organism>
<evidence type="ECO:0000313" key="2">
    <source>
        <dbReference type="EMBL" id="KAK0739112.1"/>
    </source>
</evidence>
<dbReference type="EMBL" id="JAUKTV010000004">
    <property type="protein sequence ID" value="KAK0739112.1"/>
    <property type="molecule type" value="Genomic_DNA"/>
</dbReference>
<keyword evidence="1" id="KW-0175">Coiled coil</keyword>
<sequence>MLLWKIDHGGRCGSSSFVAIGQALGAVPKIINALRSITEARDDLMFLVNELETLRATNAKVERLRRIFAPSSQPLDMQPTERRGENDLSVSADDVSLIQKAESELKGLVSDLQCLHDSCVDGKNIKRVKWIWNKKKVAQLCERARSIRTHLQFVVSTIWMEHSE</sequence>
<evidence type="ECO:0000313" key="3">
    <source>
        <dbReference type="Proteomes" id="UP001172159"/>
    </source>
</evidence>
<feature type="coiled-coil region" evidence="1">
    <location>
        <begin position="37"/>
        <end position="64"/>
    </location>
</feature>
<keyword evidence="3" id="KW-1185">Reference proteome</keyword>
<protein>
    <submittedName>
        <fullName evidence="2">Uncharacterized protein</fullName>
    </submittedName>
</protein>